<evidence type="ECO:0000256" key="15">
    <source>
        <dbReference type="SAM" id="Coils"/>
    </source>
</evidence>
<dbReference type="AlphaFoldDB" id="A0A222ENL1"/>
<evidence type="ECO:0000256" key="5">
    <source>
        <dbReference type="ARBA" id="ARBA00022618"/>
    </source>
</evidence>
<evidence type="ECO:0000256" key="13">
    <source>
        <dbReference type="PROSITE-ProRule" id="PRU00277"/>
    </source>
</evidence>
<keyword evidence="8 12" id="KW-0413">Isomerase</keyword>
<evidence type="ECO:0000256" key="3">
    <source>
        <dbReference type="ARBA" id="ARBA00013194"/>
    </source>
</evidence>
<organism evidence="17 18">
    <name type="scientific">Spiroplasma corruscae</name>
    <dbReference type="NCBI Taxonomy" id="216934"/>
    <lineage>
        <taxon>Bacteria</taxon>
        <taxon>Bacillati</taxon>
        <taxon>Mycoplasmatota</taxon>
        <taxon>Mollicutes</taxon>
        <taxon>Entomoplasmatales</taxon>
        <taxon>Spiroplasmataceae</taxon>
        <taxon>Spiroplasma</taxon>
    </lineage>
</organism>
<evidence type="ECO:0000256" key="11">
    <source>
        <dbReference type="ARBA" id="ARBA00029986"/>
    </source>
</evidence>
<keyword evidence="9 12" id="KW-0131">Cell cycle</keyword>
<comment type="similarity">
    <text evidence="2 12 14">Belongs to the FKBP-type PPIase family. Tig subfamily.</text>
</comment>
<comment type="subcellular location">
    <subcellularLocation>
        <location evidence="12">Cytoplasm</location>
    </subcellularLocation>
    <text evidence="12">About half TF is bound to the ribosome near the polypeptide exit tunnel while the other half is free in the cytoplasm.</text>
</comment>
<dbReference type="InterPro" id="IPR005215">
    <property type="entry name" value="Trig_fac"/>
</dbReference>
<proteinExistence type="inferred from homology"/>
<dbReference type="Gene3D" id="3.10.50.40">
    <property type="match status" value="1"/>
</dbReference>
<sequence length="429" mass="49271">MKFTAKKEIEKGLGYWTVVVEGQKWKDAVKKGKNKVASSVEIPGFRKGKAPKEKLEKYITPVKYLNAALQSIIDSAWKFALEQDSEIKPFNSPVPTPKKINEDYCEIDFIFDLKPEINIKDYKGIKDDSLKKEEVKVTKDEIEKAINQYREKFAMEKDKDVDSKVAKGDVVTFDFEGFIDGVAFPGGKGLDFKLDIGSGKMVPGFEDQMIGKKLGESTIKVTFPKDYTPELSEKEAEFKLNIKSIKEKILPNKDDELAKDLNIPDINTFKDLESYVKNQIKEQKDTQFKTVFVNKVIELISKNSVIEIPKTVIDKEVDNLYKEFEAKVQGQKLTMKDYKKKTGLTDKSIREELRNDAIKRLESYLITDKVRNTEKFDVSEDEISSKYEKLAKSFGVEVDYIKNNLLPTDHIKEEIIKEKIIDFLFQNNG</sequence>
<evidence type="ECO:0000256" key="1">
    <source>
        <dbReference type="ARBA" id="ARBA00000971"/>
    </source>
</evidence>
<dbReference type="InterPro" id="IPR008881">
    <property type="entry name" value="Trigger_fac_ribosome-bd_bac"/>
</dbReference>
<dbReference type="RefSeq" id="WP_094048486.1">
    <property type="nucleotide sequence ID" value="NZ_CP022535.1"/>
</dbReference>
<dbReference type="SUPFAM" id="SSF54534">
    <property type="entry name" value="FKBP-like"/>
    <property type="match status" value="1"/>
</dbReference>
<comment type="domain">
    <text evidence="12">Consists of 3 domains; the N-terminus binds the ribosome, the middle domain has PPIase activity, while the C-terminus has intrinsic chaperone activity on its own.</text>
</comment>
<dbReference type="OrthoDB" id="9767721at2"/>
<dbReference type="GO" id="GO:0006457">
    <property type="term" value="P:protein folding"/>
    <property type="evidence" value="ECO:0007669"/>
    <property type="project" value="UniProtKB-UniRule"/>
</dbReference>
<feature type="coiled-coil region" evidence="15">
    <location>
        <begin position="132"/>
        <end position="159"/>
    </location>
</feature>
<keyword evidence="15" id="KW-0175">Coiled coil</keyword>
<dbReference type="Gene3D" id="1.10.3120.10">
    <property type="entry name" value="Trigger factor, C-terminal domain"/>
    <property type="match status" value="1"/>
</dbReference>
<evidence type="ECO:0000256" key="14">
    <source>
        <dbReference type="RuleBase" id="RU003914"/>
    </source>
</evidence>
<dbReference type="Pfam" id="PF00254">
    <property type="entry name" value="FKBP_C"/>
    <property type="match status" value="1"/>
</dbReference>
<dbReference type="SUPFAM" id="SSF102735">
    <property type="entry name" value="Trigger factor ribosome-binding domain"/>
    <property type="match status" value="1"/>
</dbReference>
<dbReference type="InterPro" id="IPR036611">
    <property type="entry name" value="Trigger_fac_ribosome-bd_sf"/>
</dbReference>
<name>A0A222ENL1_9MOLU</name>
<dbReference type="HAMAP" id="MF_00303">
    <property type="entry name" value="Trigger_factor_Tig"/>
    <property type="match status" value="1"/>
</dbReference>
<keyword evidence="12" id="KW-0963">Cytoplasm</keyword>
<dbReference type="EMBL" id="CP022535">
    <property type="protein sequence ID" value="ASP28078.1"/>
    <property type="molecule type" value="Genomic_DNA"/>
</dbReference>
<dbReference type="Gene3D" id="3.30.70.1050">
    <property type="entry name" value="Trigger factor ribosome-binding domain"/>
    <property type="match status" value="1"/>
</dbReference>
<dbReference type="InterPro" id="IPR037041">
    <property type="entry name" value="Trigger_fac_C_sf"/>
</dbReference>
<dbReference type="KEGG" id="scou:SCORR_v1c03040"/>
<dbReference type="Pfam" id="PF05697">
    <property type="entry name" value="Trigger_N"/>
    <property type="match status" value="1"/>
</dbReference>
<evidence type="ECO:0000256" key="7">
    <source>
        <dbReference type="ARBA" id="ARBA00023186"/>
    </source>
</evidence>
<dbReference type="Proteomes" id="UP000203229">
    <property type="component" value="Chromosome"/>
</dbReference>
<dbReference type="GO" id="GO:0051301">
    <property type="term" value="P:cell division"/>
    <property type="evidence" value="ECO:0007669"/>
    <property type="project" value="UniProtKB-KW"/>
</dbReference>
<dbReference type="GO" id="GO:0005737">
    <property type="term" value="C:cytoplasm"/>
    <property type="evidence" value="ECO:0007669"/>
    <property type="project" value="UniProtKB-SubCell"/>
</dbReference>
<keyword evidence="18" id="KW-1185">Reference proteome</keyword>
<comment type="function">
    <text evidence="10 12">Involved in protein export. Acts as a chaperone by maintaining the newly synthesized protein in an open conformation. Functions as a peptidyl-prolyl cis-trans isomerase.</text>
</comment>
<dbReference type="InterPro" id="IPR046357">
    <property type="entry name" value="PPIase_dom_sf"/>
</dbReference>
<dbReference type="PROSITE" id="PS50059">
    <property type="entry name" value="FKBP_PPIASE"/>
    <property type="match status" value="1"/>
</dbReference>
<feature type="domain" description="PPIase FKBP-type" evidence="16">
    <location>
        <begin position="168"/>
        <end position="216"/>
    </location>
</feature>
<evidence type="ECO:0000259" key="16">
    <source>
        <dbReference type="PROSITE" id="PS50059"/>
    </source>
</evidence>
<dbReference type="FunFam" id="3.10.50.40:FF:000001">
    <property type="entry name" value="Trigger factor"/>
    <property type="match status" value="1"/>
</dbReference>
<evidence type="ECO:0000256" key="10">
    <source>
        <dbReference type="ARBA" id="ARBA00024849"/>
    </source>
</evidence>
<dbReference type="PIRSF" id="PIRSF003095">
    <property type="entry name" value="Trigger_factor"/>
    <property type="match status" value="1"/>
</dbReference>
<dbReference type="SUPFAM" id="SSF109998">
    <property type="entry name" value="Triger factor/SurA peptide-binding domain-like"/>
    <property type="match status" value="1"/>
</dbReference>
<dbReference type="NCBIfam" id="TIGR00115">
    <property type="entry name" value="tig"/>
    <property type="match status" value="1"/>
</dbReference>
<dbReference type="EC" id="5.2.1.8" evidence="3 12"/>
<dbReference type="InterPro" id="IPR027304">
    <property type="entry name" value="Trigger_fact/SurA_dom_sf"/>
</dbReference>
<dbReference type="InterPro" id="IPR008880">
    <property type="entry name" value="Trigger_fac_C"/>
</dbReference>
<evidence type="ECO:0000256" key="8">
    <source>
        <dbReference type="ARBA" id="ARBA00023235"/>
    </source>
</evidence>
<comment type="catalytic activity">
    <reaction evidence="1 12 13">
        <text>[protein]-peptidylproline (omega=180) = [protein]-peptidylproline (omega=0)</text>
        <dbReference type="Rhea" id="RHEA:16237"/>
        <dbReference type="Rhea" id="RHEA-COMP:10747"/>
        <dbReference type="Rhea" id="RHEA-COMP:10748"/>
        <dbReference type="ChEBI" id="CHEBI:83833"/>
        <dbReference type="ChEBI" id="CHEBI:83834"/>
        <dbReference type="EC" id="5.2.1.8"/>
    </reaction>
</comment>
<dbReference type="Pfam" id="PF05698">
    <property type="entry name" value="Trigger_C"/>
    <property type="match status" value="1"/>
</dbReference>
<evidence type="ECO:0000313" key="17">
    <source>
        <dbReference type="EMBL" id="ASP28078.1"/>
    </source>
</evidence>
<evidence type="ECO:0000256" key="12">
    <source>
        <dbReference type="HAMAP-Rule" id="MF_00303"/>
    </source>
</evidence>
<dbReference type="GO" id="GO:0003755">
    <property type="term" value="F:peptidyl-prolyl cis-trans isomerase activity"/>
    <property type="evidence" value="ECO:0007669"/>
    <property type="project" value="UniProtKB-UniRule"/>
</dbReference>
<evidence type="ECO:0000313" key="18">
    <source>
        <dbReference type="Proteomes" id="UP000203229"/>
    </source>
</evidence>
<keyword evidence="5 12" id="KW-0132">Cell division</keyword>
<keyword evidence="7 12" id="KW-0143">Chaperone</keyword>
<dbReference type="InterPro" id="IPR001179">
    <property type="entry name" value="PPIase_FKBP_dom"/>
</dbReference>
<accession>A0A222ENL1</accession>
<evidence type="ECO:0000256" key="4">
    <source>
        <dbReference type="ARBA" id="ARBA00016902"/>
    </source>
</evidence>
<gene>
    <name evidence="12 17" type="primary">tig</name>
    <name evidence="17" type="ORF">SCORR_v1c03040</name>
</gene>
<evidence type="ECO:0000256" key="2">
    <source>
        <dbReference type="ARBA" id="ARBA00005464"/>
    </source>
</evidence>
<evidence type="ECO:0000256" key="9">
    <source>
        <dbReference type="ARBA" id="ARBA00023306"/>
    </source>
</evidence>
<keyword evidence="6 12" id="KW-0697">Rotamase</keyword>
<dbReference type="GO" id="GO:0015031">
    <property type="term" value="P:protein transport"/>
    <property type="evidence" value="ECO:0007669"/>
    <property type="project" value="UniProtKB-UniRule"/>
</dbReference>
<reference evidence="17 18" key="1">
    <citation type="submission" date="2017-07" db="EMBL/GenBank/DDBJ databases">
        <title>Complete genome sequence of Spiroplasma corruscae EC-1 (DSM 19793).</title>
        <authorList>
            <person name="Tsai Y.-M."/>
            <person name="Lo W.-S."/>
            <person name="Kuo C.-H."/>
        </authorList>
    </citation>
    <scope>NUCLEOTIDE SEQUENCE [LARGE SCALE GENOMIC DNA]</scope>
    <source>
        <strain evidence="17 18">EC-1</strain>
    </source>
</reference>
<protein>
    <recommendedName>
        <fullName evidence="4 12">Trigger factor</fullName>
        <shortName evidence="12">TF</shortName>
        <ecNumber evidence="3 12">5.2.1.8</ecNumber>
    </recommendedName>
    <alternativeName>
        <fullName evidence="11 12">PPIase</fullName>
    </alternativeName>
</protein>
<evidence type="ECO:0000256" key="6">
    <source>
        <dbReference type="ARBA" id="ARBA00023110"/>
    </source>
</evidence>